<evidence type="ECO:0000313" key="2">
    <source>
        <dbReference type="Proteomes" id="UP000179797"/>
    </source>
</evidence>
<dbReference type="InterPro" id="IPR014825">
    <property type="entry name" value="DNA_alkylation"/>
</dbReference>
<dbReference type="Proteomes" id="UP000179797">
    <property type="component" value="Unassembled WGS sequence"/>
</dbReference>
<dbReference type="PANTHER" id="PTHR34070">
    <property type="entry name" value="ARMADILLO-TYPE FOLD"/>
    <property type="match status" value="1"/>
</dbReference>
<protein>
    <recommendedName>
        <fullName evidence="3">DNA alkylation repair protein</fullName>
    </recommendedName>
</protein>
<reference evidence="1 2" key="1">
    <citation type="journal article" date="2012" name="Int. J. Syst. Evol. Microbiol.">
        <title>Flammeovirga pacifica sp. nov., isolated from deep-sea sediment.</title>
        <authorList>
            <person name="Xu H."/>
            <person name="Fu Y."/>
            <person name="Yang N."/>
            <person name="Ding Z."/>
            <person name="Lai Q."/>
            <person name="Zeng R."/>
        </authorList>
    </citation>
    <scope>NUCLEOTIDE SEQUENCE [LARGE SCALE GENOMIC DNA]</scope>
    <source>
        <strain evidence="2">DSM 24597 / LMG 26175 / WPAGA1</strain>
    </source>
</reference>
<dbReference type="SUPFAM" id="SSF48371">
    <property type="entry name" value="ARM repeat"/>
    <property type="match status" value="1"/>
</dbReference>
<keyword evidence="2" id="KW-1185">Reference proteome</keyword>
<proteinExistence type="predicted"/>
<dbReference type="STRING" id="915059.NH26_08200"/>
<name>A0A1S1YZN3_FLAPC</name>
<dbReference type="AlphaFoldDB" id="A0A1S1YZN3"/>
<organism evidence="1 2">
    <name type="scientific">Flammeovirga pacifica</name>
    <dbReference type="NCBI Taxonomy" id="915059"/>
    <lineage>
        <taxon>Bacteria</taxon>
        <taxon>Pseudomonadati</taxon>
        <taxon>Bacteroidota</taxon>
        <taxon>Cytophagia</taxon>
        <taxon>Cytophagales</taxon>
        <taxon>Flammeovirgaceae</taxon>
        <taxon>Flammeovirga</taxon>
    </lineage>
</organism>
<dbReference type="Pfam" id="PF08713">
    <property type="entry name" value="DNA_alkylation"/>
    <property type="match status" value="1"/>
</dbReference>
<dbReference type="RefSeq" id="WP_044224897.1">
    <property type="nucleotide sequence ID" value="NZ_JRYR02000001.1"/>
</dbReference>
<dbReference type="Gene3D" id="1.25.10.90">
    <property type="match status" value="1"/>
</dbReference>
<gene>
    <name evidence="1" type="ORF">NH26_08200</name>
</gene>
<accession>A0A1S1YZN3</accession>
<evidence type="ECO:0000313" key="1">
    <source>
        <dbReference type="EMBL" id="OHX66335.1"/>
    </source>
</evidence>
<comment type="caution">
    <text evidence="1">The sequence shown here is derived from an EMBL/GenBank/DDBJ whole genome shotgun (WGS) entry which is preliminary data.</text>
</comment>
<dbReference type="PANTHER" id="PTHR34070:SF1">
    <property type="entry name" value="DNA ALKYLATION REPAIR PROTEIN"/>
    <property type="match status" value="1"/>
</dbReference>
<dbReference type="EMBL" id="JRYR02000001">
    <property type="protein sequence ID" value="OHX66335.1"/>
    <property type="molecule type" value="Genomic_DNA"/>
</dbReference>
<dbReference type="InterPro" id="IPR016024">
    <property type="entry name" value="ARM-type_fold"/>
</dbReference>
<dbReference type="OrthoDB" id="1117222at2"/>
<dbReference type="CDD" id="cd06561">
    <property type="entry name" value="AlkD_like"/>
    <property type="match status" value="1"/>
</dbReference>
<evidence type="ECO:0008006" key="3">
    <source>
        <dbReference type="Google" id="ProtNLM"/>
    </source>
</evidence>
<sequence>MESTERIQDIIQSLSSFIDDKKVVQLPQFFKAFPGGYGEGDHFMGISMPNIRIVAKEAYMECNINEISELLKHTYHEVRMCGLVMLIHHYTKKKIPQEEIIQCYLNHLDYVNNWDLVDTSCYKLLGRYIYEGKMSSDILYELSESNEMWRIRVAIVATLYMINKDDYKIAFDLCERHLNHDHDLIHKAVGWMLKEIGKRNEDAERDFLDKHYHKMTRTTLRYAIEKMDERVRQAYLKGDI</sequence>